<gene>
    <name evidence="2" type="ORF">ISF_03346</name>
</gene>
<keyword evidence="3" id="KW-1185">Reference proteome</keyword>
<protein>
    <recommendedName>
        <fullName evidence="4">Serine/threonine protein phosphatase</fullName>
    </recommendedName>
</protein>
<proteinExistence type="predicted"/>
<reference evidence="2 3" key="1">
    <citation type="journal article" date="2016" name="Genome Biol. Evol.">
        <title>Divergent and convergent evolution of fungal pathogenicity.</title>
        <authorList>
            <person name="Shang Y."/>
            <person name="Xiao G."/>
            <person name="Zheng P."/>
            <person name="Cen K."/>
            <person name="Zhan S."/>
            <person name="Wang C."/>
        </authorList>
    </citation>
    <scope>NUCLEOTIDE SEQUENCE [LARGE SCALE GENOMIC DNA]</scope>
    <source>
        <strain evidence="2 3">ARSEF 2679</strain>
    </source>
</reference>
<feature type="region of interest" description="Disordered" evidence="1">
    <location>
        <begin position="141"/>
        <end position="232"/>
    </location>
</feature>
<evidence type="ECO:0008006" key="4">
    <source>
        <dbReference type="Google" id="ProtNLM"/>
    </source>
</evidence>
<dbReference type="GeneID" id="30019638"/>
<name>A0A168ANC3_CORFA</name>
<dbReference type="AlphaFoldDB" id="A0A168ANC3"/>
<sequence length="232" mass="26662">MAPSHVPYVDPRCAICTAPAEASCGCEARALEVAISQAEGRFFSPMFMDVRSWVRARARDYILDYYREISKPCRTAYARHRDVIRATYRAKCPPEDPEPNYRNAERIYRKNIDEAWSLAVLRYPEVLDYFFSLVHISLPDDQDPVLQQPSPGRRRHDDSDDGRPPFNRLGEFRHRRRRVFEPKRSAPIPAFPIPPRQPNGQPAVAGRPGWPTPPPSPQAFPQQPQPGAWSMR</sequence>
<accession>A0A168ANC3</accession>
<evidence type="ECO:0000313" key="2">
    <source>
        <dbReference type="EMBL" id="OAA68971.1"/>
    </source>
</evidence>
<dbReference type="EMBL" id="AZHB01000006">
    <property type="protein sequence ID" value="OAA68971.1"/>
    <property type="molecule type" value="Genomic_DNA"/>
</dbReference>
<dbReference type="RefSeq" id="XP_018705841.1">
    <property type="nucleotide sequence ID" value="XM_018846952.1"/>
</dbReference>
<dbReference type="OrthoDB" id="5409477at2759"/>
<evidence type="ECO:0000256" key="1">
    <source>
        <dbReference type="SAM" id="MobiDB-lite"/>
    </source>
</evidence>
<organism evidence="2 3">
    <name type="scientific">Cordyceps fumosorosea (strain ARSEF 2679)</name>
    <name type="common">Isaria fumosorosea</name>
    <dbReference type="NCBI Taxonomy" id="1081104"/>
    <lineage>
        <taxon>Eukaryota</taxon>
        <taxon>Fungi</taxon>
        <taxon>Dikarya</taxon>
        <taxon>Ascomycota</taxon>
        <taxon>Pezizomycotina</taxon>
        <taxon>Sordariomycetes</taxon>
        <taxon>Hypocreomycetidae</taxon>
        <taxon>Hypocreales</taxon>
        <taxon>Cordycipitaceae</taxon>
        <taxon>Cordyceps</taxon>
    </lineage>
</organism>
<comment type="caution">
    <text evidence="2">The sequence shown here is derived from an EMBL/GenBank/DDBJ whole genome shotgun (WGS) entry which is preliminary data.</text>
</comment>
<dbReference type="Proteomes" id="UP000076744">
    <property type="component" value="Unassembled WGS sequence"/>
</dbReference>
<evidence type="ECO:0000313" key="3">
    <source>
        <dbReference type="Proteomes" id="UP000076744"/>
    </source>
</evidence>